<accession>A0ABU5C4L2</accession>
<dbReference type="Proteomes" id="UP001281447">
    <property type="component" value="Unassembled WGS sequence"/>
</dbReference>
<proteinExistence type="predicted"/>
<name>A0ABU5C4L2_9BACI</name>
<evidence type="ECO:0000313" key="1">
    <source>
        <dbReference type="EMBL" id="MDY0393504.1"/>
    </source>
</evidence>
<protein>
    <submittedName>
        <fullName evidence="1">Uncharacterized protein</fullName>
    </submittedName>
</protein>
<organism evidence="1 2">
    <name type="scientific">Tigheibacillus halophilus</name>
    <dbReference type="NCBI Taxonomy" id="361280"/>
    <lineage>
        <taxon>Bacteria</taxon>
        <taxon>Bacillati</taxon>
        <taxon>Bacillota</taxon>
        <taxon>Bacilli</taxon>
        <taxon>Bacillales</taxon>
        <taxon>Bacillaceae</taxon>
        <taxon>Tigheibacillus</taxon>
    </lineage>
</organism>
<dbReference type="EMBL" id="JAWDIP010000003">
    <property type="protein sequence ID" value="MDY0393504.1"/>
    <property type="molecule type" value="Genomic_DNA"/>
</dbReference>
<gene>
    <name evidence="1" type="ORF">RWE15_02470</name>
</gene>
<comment type="caution">
    <text evidence="1">The sequence shown here is derived from an EMBL/GenBank/DDBJ whole genome shotgun (WGS) entry which is preliminary data.</text>
</comment>
<sequence length="59" mass="6987">MKHNLLGKMQDLLTPFWKKICDGCHLNRDTLDMVKKAGMSIQKVEQHFKGLFFNDNMYQ</sequence>
<reference evidence="1 2" key="1">
    <citation type="submission" date="2023-10" db="EMBL/GenBank/DDBJ databases">
        <title>Virgibacillus halophilus 5B73C genome.</title>
        <authorList>
            <person name="Miliotis G."/>
            <person name="Sengupta P."/>
            <person name="Hameed A."/>
            <person name="Chuvochina M."/>
            <person name="Mcdonagh F."/>
            <person name="Simpson A.C."/>
            <person name="Singh N.K."/>
            <person name="Rekha P.D."/>
            <person name="Raman K."/>
            <person name="Hugenholtz P."/>
            <person name="Venkateswaran K."/>
        </authorList>
    </citation>
    <scope>NUCLEOTIDE SEQUENCE [LARGE SCALE GENOMIC DNA]</scope>
    <source>
        <strain evidence="1 2">5B73C</strain>
    </source>
</reference>
<evidence type="ECO:0000313" key="2">
    <source>
        <dbReference type="Proteomes" id="UP001281447"/>
    </source>
</evidence>
<keyword evidence="2" id="KW-1185">Reference proteome</keyword>